<dbReference type="InterPro" id="IPR000711">
    <property type="entry name" value="ATPase_OSCP/dsu"/>
</dbReference>
<keyword evidence="8" id="KW-1003">Cell membrane</keyword>
<dbReference type="NCBIfam" id="TIGR01145">
    <property type="entry name" value="ATP_synt_delta"/>
    <property type="match status" value="1"/>
</dbReference>
<proteinExistence type="inferred from homology"/>
<keyword evidence="6 8" id="KW-0139">CF(1)</keyword>
<evidence type="ECO:0000256" key="8">
    <source>
        <dbReference type="HAMAP-Rule" id="MF_01416"/>
    </source>
</evidence>
<organism evidence="10 11">
    <name type="scientific">Rubricella aquisinus</name>
    <dbReference type="NCBI Taxonomy" id="2028108"/>
    <lineage>
        <taxon>Bacteria</taxon>
        <taxon>Pseudomonadati</taxon>
        <taxon>Pseudomonadota</taxon>
        <taxon>Alphaproteobacteria</taxon>
        <taxon>Rhodobacterales</taxon>
        <taxon>Paracoccaceae</taxon>
        <taxon>Rubricella</taxon>
    </lineage>
</organism>
<dbReference type="RefSeq" id="WP_184007384.1">
    <property type="nucleotide sequence ID" value="NZ_JACIJS010000001.1"/>
</dbReference>
<keyword evidence="4 8" id="KW-0406">Ion transport</keyword>
<comment type="subcellular location">
    <subcellularLocation>
        <location evidence="8">Cell membrane</location>
        <topology evidence="8">Peripheral membrane protein</topology>
    </subcellularLocation>
    <subcellularLocation>
        <location evidence="1">Membrane</location>
    </subcellularLocation>
</comment>
<feature type="coiled-coil region" evidence="9">
    <location>
        <begin position="22"/>
        <end position="49"/>
    </location>
</feature>
<evidence type="ECO:0000256" key="1">
    <source>
        <dbReference type="ARBA" id="ARBA00004370"/>
    </source>
</evidence>
<dbReference type="NCBIfam" id="NF004406">
    <property type="entry name" value="PRK05758.3-2"/>
    <property type="match status" value="1"/>
</dbReference>
<dbReference type="InterPro" id="IPR020781">
    <property type="entry name" value="ATPase_OSCP/d_CS"/>
</dbReference>
<dbReference type="GO" id="GO:0045259">
    <property type="term" value="C:proton-transporting ATP synthase complex"/>
    <property type="evidence" value="ECO:0007669"/>
    <property type="project" value="UniProtKB-KW"/>
</dbReference>
<dbReference type="PROSITE" id="PS00389">
    <property type="entry name" value="ATPASE_DELTA"/>
    <property type="match status" value="1"/>
</dbReference>
<dbReference type="InterPro" id="IPR026015">
    <property type="entry name" value="ATP_synth_OSCP/delta_N_sf"/>
</dbReference>
<dbReference type="SUPFAM" id="SSF47928">
    <property type="entry name" value="N-terminal domain of the delta subunit of the F1F0-ATP synthase"/>
    <property type="match status" value="1"/>
</dbReference>
<name>A0A840WG25_9RHOB</name>
<evidence type="ECO:0000256" key="2">
    <source>
        <dbReference type="ARBA" id="ARBA00022448"/>
    </source>
</evidence>
<evidence type="ECO:0000313" key="11">
    <source>
        <dbReference type="Proteomes" id="UP000553766"/>
    </source>
</evidence>
<gene>
    <name evidence="8" type="primary">atpH</name>
    <name evidence="10" type="ORF">FHS89_000106</name>
</gene>
<dbReference type="EMBL" id="JACIJS010000001">
    <property type="protein sequence ID" value="MBB5514108.1"/>
    <property type="molecule type" value="Genomic_DNA"/>
</dbReference>
<dbReference type="AlphaFoldDB" id="A0A840WG25"/>
<dbReference type="PANTHER" id="PTHR11910">
    <property type="entry name" value="ATP SYNTHASE DELTA CHAIN"/>
    <property type="match status" value="1"/>
</dbReference>
<reference evidence="10 11" key="1">
    <citation type="submission" date="2020-08" db="EMBL/GenBank/DDBJ databases">
        <title>Genomic Encyclopedia of Type Strains, Phase IV (KMG-IV): sequencing the most valuable type-strain genomes for metagenomic binning, comparative biology and taxonomic classification.</title>
        <authorList>
            <person name="Goeker M."/>
        </authorList>
    </citation>
    <scope>NUCLEOTIDE SEQUENCE [LARGE SCALE GENOMIC DNA]</scope>
    <source>
        <strain evidence="10 11">DSM 103377</strain>
    </source>
</reference>
<keyword evidence="9" id="KW-0175">Coiled coil</keyword>
<dbReference type="NCBIfam" id="NF004402">
    <property type="entry name" value="PRK05758.2-2"/>
    <property type="match status" value="1"/>
</dbReference>
<evidence type="ECO:0000256" key="6">
    <source>
        <dbReference type="ARBA" id="ARBA00023196"/>
    </source>
</evidence>
<dbReference type="Gene3D" id="1.10.520.20">
    <property type="entry name" value="N-terminal domain of the delta subunit of the F1F0-ATP synthase"/>
    <property type="match status" value="1"/>
</dbReference>
<evidence type="ECO:0000313" key="10">
    <source>
        <dbReference type="EMBL" id="MBB5514108.1"/>
    </source>
</evidence>
<evidence type="ECO:0000256" key="5">
    <source>
        <dbReference type="ARBA" id="ARBA00023136"/>
    </source>
</evidence>
<dbReference type="PRINTS" id="PR00125">
    <property type="entry name" value="ATPASEDELTA"/>
</dbReference>
<accession>A0A840WG25</accession>
<keyword evidence="7 8" id="KW-0066">ATP synthesis</keyword>
<dbReference type="Pfam" id="PF00213">
    <property type="entry name" value="OSCP"/>
    <property type="match status" value="1"/>
</dbReference>
<comment type="function">
    <text evidence="8">This protein is part of the stalk that links CF(0) to CF(1). It either transmits conformational changes from CF(0) to CF(1) or is implicated in proton conduction.</text>
</comment>
<comment type="caution">
    <text evidence="10">The sequence shown here is derived from an EMBL/GenBank/DDBJ whole genome shotgun (WGS) entry which is preliminary data.</text>
</comment>
<comment type="similarity">
    <text evidence="8">Belongs to the ATPase delta chain family.</text>
</comment>
<keyword evidence="5 8" id="KW-0472">Membrane</keyword>
<keyword evidence="3 8" id="KW-0375">Hydrogen ion transport</keyword>
<comment type="function">
    <text evidence="8">F(1)F(0) ATP synthase produces ATP from ADP in the presence of a proton or sodium gradient. F-type ATPases consist of two structural domains, F(1) containing the extramembraneous catalytic core and F(0) containing the membrane proton channel, linked together by a central stalk and a peripheral stalk. During catalysis, ATP synthesis in the catalytic domain of F(1) is coupled via a rotary mechanism of the central stalk subunits to proton translocation.</text>
</comment>
<dbReference type="Proteomes" id="UP000553766">
    <property type="component" value="Unassembled WGS sequence"/>
</dbReference>
<sequence>MAATATIVSGVAGRYATALFEIAQEGDQLSEVERNLTDLEAALQDSADLRDLISSPLYSREEQGRAMGAVTAQMGLSQIVSNTVALMASKRRLFTLPDVIKGVKALAAQARGEVTADVVSAAPMTDAQKEALTSALKASVGSEVVVNATVDESLIGGLVVKVGSRMIDTSIKAKLASLQNVMKEVG</sequence>
<dbReference type="GO" id="GO:0005886">
    <property type="term" value="C:plasma membrane"/>
    <property type="evidence" value="ECO:0007669"/>
    <property type="project" value="UniProtKB-SubCell"/>
</dbReference>
<evidence type="ECO:0000256" key="4">
    <source>
        <dbReference type="ARBA" id="ARBA00023065"/>
    </source>
</evidence>
<protein>
    <recommendedName>
        <fullName evidence="8">ATP synthase subunit delta</fullName>
    </recommendedName>
    <alternativeName>
        <fullName evidence="8">ATP synthase F(1) sector subunit delta</fullName>
    </alternativeName>
    <alternativeName>
        <fullName evidence="8">F-type ATPase subunit delta</fullName>
        <shortName evidence="8">F-ATPase subunit delta</shortName>
    </alternativeName>
</protein>
<evidence type="ECO:0000256" key="9">
    <source>
        <dbReference type="SAM" id="Coils"/>
    </source>
</evidence>
<keyword evidence="2 8" id="KW-0813">Transport</keyword>
<evidence type="ECO:0000256" key="7">
    <source>
        <dbReference type="ARBA" id="ARBA00023310"/>
    </source>
</evidence>
<dbReference type="GO" id="GO:0046933">
    <property type="term" value="F:proton-transporting ATP synthase activity, rotational mechanism"/>
    <property type="evidence" value="ECO:0007669"/>
    <property type="project" value="UniProtKB-UniRule"/>
</dbReference>
<dbReference type="HAMAP" id="MF_01416">
    <property type="entry name" value="ATP_synth_delta_bact"/>
    <property type="match status" value="1"/>
</dbReference>
<evidence type="ECO:0000256" key="3">
    <source>
        <dbReference type="ARBA" id="ARBA00022781"/>
    </source>
</evidence>
<keyword evidence="11" id="KW-1185">Reference proteome</keyword>